<feature type="transmembrane region" description="Helical" evidence="2">
    <location>
        <begin position="244"/>
        <end position="264"/>
    </location>
</feature>
<feature type="region of interest" description="Disordered" evidence="1">
    <location>
        <begin position="1"/>
        <end position="43"/>
    </location>
</feature>
<feature type="region of interest" description="Disordered" evidence="1">
    <location>
        <begin position="602"/>
        <end position="634"/>
    </location>
</feature>
<name>A0ABN2VFL9_9ACTN</name>
<evidence type="ECO:0000256" key="2">
    <source>
        <dbReference type="SAM" id="Phobius"/>
    </source>
</evidence>
<keyword evidence="2" id="KW-0812">Transmembrane</keyword>
<dbReference type="RefSeq" id="WP_344523111.1">
    <property type="nucleotide sequence ID" value="NZ_BAAAPE010000001.1"/>
</dbReference>
<feature type="transmembrane region" description="Helical" evidence="2">
    <location>
        <begin position="325"/>
        <end position="341"/>
    </location>
</feature>
<feature type="transmembrane region" description="Helical" evidence="2">
    <location>
        <begin position="270"/>
        <end position="288"/>
    </location>
</feature>
<keyword evidence="4" id="KW-1185">Reference proteome</keyword>
<organism evidence="3 4">
    <name type="scientific">Streptomyces albiaxialis</name>
    <dbReference type="NCBI Taxonomy" id="329523"/>
    <lineage>
        <taxon>Bacteria</taxon>
        <taxon>Bacillati</taxon>
        <taxon>Actinomycetota</taxon>
        <taxon>Actinomycetes</taxon>
        <taxon>Kitasatosporales</taxon>
        <taxon>Streptomycetaceae</taxon>
        <taxon>Streptomyces</taxon>
    </lineage>
</organism>
<feature type="transmembrane region" description="Helical" evidence="2">
    <location>
        <begin position="116"/>
        <end position="143"/>
    </location>
</feature>
<evidence type="ECO:0000313" key="4">
    <source>
        <dbReference type="Proteomes" id="UP001500016"/>
    </source>
</evidence>
<evidence type="ECO:0000256" key="1">
    <source>
        <dbReference type="SAM" id="MobiDB-lite"/>
    </source>
</evidence>
<feature type="transmembrane region" description="Helical" evidence="2">
    <location>
        <begin position="155"/>
        <end position="188"/>
    </location>
</feature>
<gene>
    <name evidence="3" type="ORF">GCM10009801_03070</name>
</gene>
<comment type="caution">
    <text evidence="3">The sequence shown here is derived from an EMBL/GenBank/DDBJ whole genome shotgun (WGS) entry which is preliminary data.</text>
</comment>
<accession>A0ABN2VFL9</accession>
<keyword evidence="2" id="KW-0472">Membrane</keyword>
<reference evidence="3 4" key="1">
    <citation type="journal article" date="2019" name="Int. J. Syst. Evol. Microbiol.">
        <title>The Global Catalogue of Microorganisms (GCM) 10K type strain sequencing project: providing services to taxonomists for standard genome sequencing and annotation.</title>
        <authorList>
            <consortium name="The Broad Institute Genomics Platform"/>
            <consortium name="The Broad Institute Genome Sequencing Center for Infectious Disease"/>
            <person name="Wu L."/>
            <person name="Ma J."/>
        </authorList>
    </citation>
    <scope>NUCLEOTIDE SEQUENCE [LARGE SCALE GENOMIC DNA]</scope>
    <source>
        <strain evidence="3 4">JCM 15478</strain>
    </source>
</reference>
<sequence length="634" mass="68768">MTTVQRPWTSEDDEDEAAGDIDSPGADAGLSSRLPARGARRGPWRRLPRSLNVALAAMACATLLHFVWFWFFASSGGDLAAQDAWAEFAGRHPGSAYNLAWYGGLHPVSYSVISPYLMAVIGVRATLIASGVLSAGLLAWLLTRVPSVKKPLPPALWGAFAFACNAASGRVTFALGVFFGLGAVVAVWAWPQSWLRPGSKSQRYVRAAVAILCGALATAASPVAGLFLEVVAGALLLQRRRAAAFALAVPMPAVVAVSALLFPFQGNMPMPFVSLIFPVLGAVVTVLLMPKRWMAVRIGGAVYAVGIVLTWLIPSQVGSNVERLGLLFATVALLAAIPLVMEPGWRSWLSWKGVAMATALIVTAGWQIAKPTWDVVHTTPDASWARELAPLVHQLKERDAAKARVEVVPVNSHREASALAPYVNLARGWNRQADLDRNPLFYEKDLSPDEYHEWLRRWAVHYVVLPSDDPDISGGIEEARLVRKGQPFLKEIWSDANWRLYEVSDPTPLAAPPATVKRADAEGVTVRVREKGPVLVRVPYSPWLGLVDRDGERIEPPDWPSANEHGCLRKAEPTFGGRPPEGKDDPVLDTWTMLEAPRPGTYRIAAPYKLPRGTPCPDGEDEQRDQGTAGEGDG</sequence>
<evidence type="ECO:0000313" key="3">
    <source>
        <dbReference type="EMBL" id="GAA2061037.1"/>
    </source>
</evidence>
<dbReference type="Proteomes" id="UP001500016">
    <property type="component" value="Unassembled WGS sequence"/>
</dbReference>
<feature type="transmembrane region" description="Helical" evidence="2">
    <location>
        <begin position="50"/>
        <end position="71"/>
    </location>
</feature>
<feature type="transmembrane region" description="Helical" evidence="2">
    <location>
        <begin position="295"/>
        <end position="313"/>
    </location>
</feature>
<protein>
    <submittedName>
        <fullName evidence="3">MFS transporter</fullName>
    </submittedName>
</protein>
<feature type="compositionally biased region" description="Acidic residues" evidence="1">
    <location>
        <begin position="10"/>
        <end position="19"/>
    </location>
</feature>
<feature type="transmembrane region" description="Helical" evidence="2">
    <location>
        <begin position="348"/>
        <end position="369"/>
    </location>
</feature>
<keyword evidence="2" id="KW-1133">Transmembrane helix</keyword>
<proteinExistence type="predicted"/>
<feature type="transmembrane region" description="Helical" evidence="2">
    <location>
        <begin position="208"/>
        <end position="237"/>
    </location>
</feature>
<dbReference type="EMBL" id="BAAAPE010000001">
    <property type="protein sequence ID" value="GAA2061037.1"/>
    <property type="molecule type" value="Genomic_DNA"/>
</dbReference>